<organism evidence="2 3">
    <name type="scientific">Flexivirga aerilata</name>
    <dbReference type="NCBI Taxonomy" id="1656889"/>
    <lineage>
        <taxon>Bacteria</taxon>
        <taxon>Bacillati</taxon>
        <taxon>Actinomycetota</taxon>
        <taxon>Actinomycetes</taxon>
        <taxon>Micrococcales</taxon>
        <taxon>Dermacoccaceae</taxon>
        <taxon>Flexivirga</taxon>
    </lineage>
</organism>
<evidence type="ECO:0000313" key="3">
    <source>
        <dbReference type="Proteomes" id="UP000557772"/>
    </source>
</evidence>
<comment type="caution">
    <text evidence="2">The sequence shown here is derived from an EMBL/GenBank/DDBJ whole genome shotgun (WGS) entry which is preliminary data.</text>
</comment>
<dbReference type="AlphaFoldDB" id="A0A849AR02"/>
<gene>
    <name evidence="2" type="ORF">HJ588_15705</name>
</gene>
<reference evidence="2 3" key="1">
    <citation type="submission" date="2020-05" db="EMBL/GenBank/DDBJ databases">
        <title>Flexivirga sp. ID2601S isolated from air conditioner.</title>
        <authorList>
            <person name="Kim D.H."/>
        </authorList>
    </citation>
    <scope>NUCLEOTIDE SEQUENCE [LARGE SCALE GENOMIC DNA]</scope>
    <source>
        <strain evidence="2 3">ID2601S</strain>
    </source>
</reference>
<feature type="region of interest" description="Disordered" evidence="1">
    <location>
        <begin position="206"/>
        <end position="226"/>
    </location>
</feature>
<accession>A0A849AR02</accession>
<name>A0A849AR02_9MICO</name>
<evidence type="ECO:0000313" key="2">
    <source>
        <dbReference type="EMBL" id="NNG40710.1"/>
    </source>
</evidence>
<sequence length="226" mass="24894">MNLEAHWALAILVLAALMTRATVRRAFRVTNTLDYERVARSVSMPAPARVAGAFHESSDRANYSPQVWQRICRHEAAHVITLVTRGGTSRSVRLMRDGLAAAGVFGGFDTNLTAQDRAWKHLVWSLAGSVIDDVHDEGSSSDITNAFQHVPTMLSTGRHPEGYQGELTMDQLIIGARAQARLRRSTAMCWKRCRAHALPVWRTAGTRPAVPRPRDRSSDNSAADAV</sequence>
<dbReference type="EMBL" id="JABENB010000003">
    <property type="protein sequence ID" value="NNG40710.1"/>
    <property type="molecule type" value="Genomic_DNA"/>
</dbReference>
<dbReference type="Proteomes" id="UP000557772">
    <property type="component" value="Unassembled WGS sequence"/>
</dbReference>
<dbReference type="RefSeq" id="WP_171157400.1">
    <property type="nucleotide sequence ID" value="NZ_JABENB010000003.1"/>
</dbReference>
<proteinExistence type="predicted"/>
<evidence type="ECO:0000256" key="1">
    <source>
        <dbReference type="SAM" id="MobiDB-lite"/>
    </source>
</evidence>
<protein>
    <submittedName>
        <fullName evidence="2">Uncharacterized protein</fullName>
    </submittedName>
</protein>
<keyword evidence="3" id="KW-1185">Reference proteome</keyword>